<keyword evidence="5" id="KW-1185">Reference proteome</keyword>
<evidence type="ECO:0000259" key="2">
    <source>
        <dbReference type="Pfam" id="PF00534"/>
    </source>
</evidence>
<sequence>MPLVCIDCRYIGPKPSGIAKVVQALVDWVPELAPDLDFLLLKNPKFTGQLSTAGNVTEAVVNAAANSPTTMWRLPAVVDLSQVDLFHATFNIMPARLRMPCVTTVHDIMWLTNPEWCNSRFSSLLERFFYQHGIRRALERSAAIATVSEASRHAIEGYAPQAADRIAVTPLGISSAYREIAYRPEDLSRLGLAPDRPFILCVGQYVPYKNHEGALRIFAEATESLDHVDLVFVQRLNRRSDGLRRLATSLGIAHRVRFLPLVEQRDLTLLFNAAKALLHPSYCEGFGLPLAEAMACGCPVVTSGRSAMLEVVGEAGLLADPDDVHAMAAALRRVIENSSLAATLKQKGLQRAVRFEWRRFAHDNLDVYRRVLRRTPEIRAEMKVNRMRAN</sequence>
<dbReference type="GO" id="GO:0016757">
    <property type="term" value="F:glycosyltransferase activity"/>
    <property type="evidence" value="ECO:0007669"/>
    <property type="project" value="InterPro"/>
</dbReference>
<dbReference type="Pfam" id="PF00534">
    <property type="entry name" value="Glycos_transf_1"/>
    <property type="match status" value="1"/>
</dbReference>
<keyword evidence="1" id="KW-0808">Transferase</keyword>
<feature type="domain" description="Glycosyl transferase family 1" evidence="2">
    <location>
        <begin position="186"/>
        <end position="349"/>
    </location>
</feature>
<dbReference type="EMBL" id="JANFAV010000005">
    <property type="protein sequence ID" value="MCW6535115.1"/>
    <property type="molecule type" value="Genomic_DNA"/>
</dbReference>
<dbReference type="RefSeq" id="WP_265268801.1">
    <property type="nucleotide sequence ID" value="NZ_JANFAV010000005.1"/>
</dbReference>
<dbReference type="PANTHER" id="PTHR46401:SF2">
    <property type="entry name" value="GLYCOSYLTRANSFERASE WBBK-RELATED"/>
    <property type="match status" value="1"/>
</dbReference>
<dbReference type="Gene3D" id="3.40.50.2000">
    <property type="entry name" value="Glycogen Phosphorylase B"/>
    <property type="match status" value="2"/>
</dbReference>
<proteinExistence type="predicted"/>
<dbReference type="CDD" id="cd03809">
    <property type="entry name" value="GT4_MtfB-like"/>
    <property type="match status" value="1"/>
</dbReference>
<dbReference type="InterPro" id="IPR001296">
    <property type="entry name" value="Glyco_trans_1"/>
</dbReference>
<protein>
    <submittedName>
        <fullName evidence="4">Glycosyltransferase family 4 protein</fullName>
    </submittedName>
</protein>
<evidence type="ECO:0000313" key="4">
    <source>
        <dbReference type="EMBL" id="MCW6535115.1"/>
    </source>
</evidence>
<feature type="domain" description="Glycosyltransferase subfamily 4-like N-terminal" evidence="3">
    <location>
        <begin position="64"/>
        <end position="174"/>
    </location>
</feature>
<dbReference type="GO" id="GO:0009103">
    <property type="term" value="P:lipopolysaccharide biosynthetic process"/>
    <property type="evidence" value="ECO:0007669"/>
    <property type="project" value="TreeGrafter"/>
</dbReference>
<dbReference type="Proteomes" id="UP001165565">
    <property type="component" value="Unassembled WGS sequence"/>
</dbReference>
<name>A0AA42CPY6_9SPHN</name>
<dbReference type="PANTHER" id="PTHR46401">
    <property type="entry name" value="GLYCOSYLTRANSFERASE WBBK-RELATED"/>
    <property type="match status" value="1"/>
</dbReference>
<organism evidence="4 5">
    <name type="scientific">Sphingomonas lycopersici</name>
    <dbReference type="NCBI Taxonomy" id="2951807"/>
    <lineage>
        <taxon>Bacteria</taxon>
        <taxon>Pseudomonadati</taxon>
        <taxon>Pseudomonadota</taxon>
        <taxon>Alphaproteobacteria</taxon>
        <taxon>Sphingomonadales</taxon>
        <taxon>Sphingomonadaceae</taxon>
        <taxon>Sphingomonas</taxon>
    </lineage>
</organism>
<evidence type="ECO:0000259" key="3">
    <source>
        <dbReference type="Pfam" id="PF13439"/>
    </source>
</evidence>
<dbReference type="AlphaFoldDB" id="A0AA42CPY6"/>
<accession>A0AA42CPY6</accession>
<reference evidence="4" key="1">
    <citation type="submission" date="2022-06" db="EMBL/GenBank/DDBJ databases">
        <title>Sphingomonas sp. nov. isolated from rhizosphere soil of tomato.</title>
        <authorList>
            <person name="Dong H."/>
            <person name="Gao R."/>
        </authorList>
    </citation>
    <scope>NUCLEOTIDE SEQUENCE</scope>
    <source>
        <strain evidence="4">MMSM24</strain>
    </source>
</reference>
<evidence type="ECO:0000313" key="5">
    <source>
        <dbReference type="Proteomes" id="UP001165565"/>
    </source>
</evidence>
<dbReference type="SUPFAM" id="SSF53756">
    <property type="entry name" value="UDP-Glycosyltransferase/glycogen phosphorylase"/>
    <property type="match status" value="1"/>
</dbReference>
<dbReference type="Pfam" id="PF13439">
    <property type="entry name" value="Glyco_transf_4"/>
    <property type="match status" value="1"/>
</dbReference>
<gene>
    <name evidence="4" type="ORF">NEE01_09990</name>
</gene>
<comment type="caution">
    <text evidence="4">The sequence shown here is derived from an EMBL/GenBank/DDBJ whole genome shotgun (WGS) entry which is preliminary data.</text>
</comment>
<evidence type="ECO:0000256" key="1">
    <source>
        <dbReference type="ARBA" id="ARBA00022679"/>
    </source>
</evidence>
<dbReference type="InterPro" id="IPR028098">
    <property type="entry name" value="Glyco_trans_4-like_N"/>
</dbReference>